<keyword evidence="2" id="KW-0238">DNA-binding</keyword>
<accession>A0A438IZL1</accession>
<comment type="caution">
    <text evidence="7">The sequence shown here is derived from an EMBL/GenBank/DDBJ whole genome shotgun (WGS) entry which is preliminary data.</text>
</comment>
<evidence type="ECO:0000259" key="6">
    <source>
        <dbReference type="PROSITE" id="PS51194"/>
    </source>
</evidence>
<dbReference type="PANTHER" id="PTHR13710">
    <property type="entry name" value="DNA HELICASE RECQ FAMILY MEMBER"/>
    <property type="match status" value="1"/>
</dbReference>
<evidence type="ECO:0000313" key="7">
    <source>
        <dbReference type="EMBL" id="RVX02156.1"/>
    </source>
</evidence>
<dbReference type="GO" id="GO:0043138">
    <property type="term" value="F:3'-5' DNA helicase activity"/>
    <property type="evidence" value="ECO:0007669"/>
    <property type="project" value="UniProtKB-EC"/>
</dbReference>
<evidence type="ECO:0000313" key="8">
    <source>
        <dbReference type="Proteomes" id="UP000288805"/>
    </source>
</evidence>
<dbReference type="GO" id="GO:0003677">
    <property type="term" value="F:DNA binding"/>
    <property type="evidence" value="ECO:0007669"/>
    <property type="project" value="UniProtKB-KW"/>
</dbReference>
<comment type="catalytic activity">
    <reaction evidence="4">
        <text>Couples ATP hydrolysis with the unwinding of duplex DNA by translocating in the 3'-5' direction.</text>
        <dbReference type="EC" id="5.6.2.4"/>
    </reaction>
</comment>
<comment type="similarity">
    <text evidence="1">Belongs to the helicase family. RecQ subfamily.</text>
</comment>
<evidence type="ECO:0000256" key="2">
    <source>
        <dbReference type="ARBA" id="ARBA00023125"/>
    </source>
</evidence>
<dbReference type="SUPFAM" id="SSF52540">
    <property type="entry name" value="P-loop containing nucleoside triphosphate hydrolases"/>
    <property type="match status" value="1"/>
</dbReference>
<evidence type="ECO:0000256" key="5">
    <source>
        <dbReference type="ARBA" id="ARBA00034808"/>
    </source>
</evidence>
<reference evidence="7 8" key="1">
    <citation type="journal article" date="2018" name="PLoS Genet.">
        <title>Population sequencing reveals clonal diversity and ancestral inbreeding in the grapevine cultivar Chardonnay.</title>
        <authorList>
            <person name="Roach M.J."/>
            <person name="Johnson D.L."/>
            <person name="Bohlmann J."/>
            <person name="van Vuuren H.J."/>
            <person name="Jones S.J."/>
            <person name="Pretorius I.S."/>
            <person name="Schmidt S.A."/>
            <person name="Borneman A.R."/>
        </authorList>
    </citation>
    <scope>NUCLEOTIDE SEQUENCE [LARGE SCALE GENOMIC DNA]</scope>
    <source>
        <strain evidence="8">cv. Chardonnay</strain>
        <tissue evidence="7">Leaf</tissue>
    </source>
</reference>
<keyword evidence="3" id="KW-0413">Isomerase</keyword>
<feature type="domain" description="Helicase C-terminal" evidence="6">
    <location>
        <begin position="63"/>
        <end position="291"/>
    </location>
</feature>
<dbReference type="Gene3D" id="3.40.50.300">
    <property type="entry name" value="P-loop containing nucleotide triphosphate hydrolases"/>
    <property type="match status" value="2"/>
</dbReference>
<dbReference type="Proteomes" id="UP000288805">
    <property type="component" value="Unassembled WGS sequence"/>
</dbReference>
<dbReference type="InterPro" id="IPR027417">
    <property type="entry name" value="P-loop_NTPase"/>
</dbReference>
<name>A0A438IZL1_VITVI</name>
<proteinExistence type="inferred from homology"/>
<protein>
    <recommendedName>
        <fullName evidence="5">DNA 3'-5' helicase</fullName>
        <ecNumber evidence="5">5.6.2.4</ecNumber>
    </recommendedName>
</protein>
<evidence type="ECO:0000256" key="1">
    <source>
        <dbReference type="ARBA" id="ARBA00005446"/>
    </source>
</evidence>
<dbReference type="EC" id="5.6.2.4" evidence="5"/>
<dbReference type="SMART" id="SM00490">
    <property type="entry name" value="HELICc"/>
    <property type="match status" value="1"/>
</dbReference>
<evidence type="ECO:0000256" key="4">
    <source>
        <dbReference type="ARBA" id="ARBA00034617"/>
    </source>
</evidence>
<sequence length="317" mass="35545">MVARWGIGMDEMSGDHKGWLIMSFNKPALERFNVEAVLVAFLESLTRASSLGATVASLSLDASMEGLGELIKRQDTLTNRLPYFAFRGVPLSVLQLNWIAVAKELRERGISADYYHADMDVNARERVHLRWSNSKLQVIVGTVAFGMGINKPDASTSKVWGNLFSIGGMRLRSARFVEEILLIWMLPPPLRHGYEPLLEGLRLAKAEGLSNLLKEGNSAVVLSCVNKERDSWRFDGWHHLKYGESGRAGRDGLPSECLLYFRPGDVPRQSSMVFYENSGLQNLYDIVQYCQFLLMWCWTGGLSLAIWLPVSNAPFGL</sequence>
<dbReference type="InterPro" id="IPR001650">
    <property type="entry name" value="Helicase_C-like"/>
</dbReference>
<dbReference type="AlphaFoldDB" id="A0A438IZL1"/>
<dbReference type="Pfam" id="PF00271">
    <property type="entry name" value="Helicase_C"/>
    <property type="match status" value="1"/>
</dbReference>
<dbReference type="PROSITE" id="PS51194">
    <property type="entry name" value="HELICASE_CTER"/>
    <property type="match status" value="1"/>
</dbReference>
<organism evidence="7 8">
    <name type="scientific">Vitis vinifera</name>
    <name type="common">Grape</name>
    <dbReference type="NCBI Taxonomy" id="29760"/>
    <lineage>
        <taxon>Eukaryota</taxon>
        <taxon>Viridiplantae</taxon>
        <taxon>Streptophyta</taxon>
        <taxon>Embryophyta</taxon>
        <taxon>Tracheophyta</taxon>
        <taxon>Spermatophyta</taxon>
        <taxon>Magnoliopsida</taxon>
        <taxon>eudicotyledons</taxon>
        <taxon>Gunneridae</taxon>
        <taxon>Pentapetalae</taxon>
        <taxon>rosids</taxon>
        <taxon>Vitales</taxon>
        <taxon>Vitaceae</taxon>
        <taxon>Viteae</taxon>
        <taxon>Vitis</taxon>
    </lineage>
</organism>
<dbReference type="PANTHER" id="PTHR13710:SF105">
    <property type="entry name" value="ATP-DEPENDENT DNA HELICASE Q1"/>
    <property type="match status" value="1"/>
</dbReference>
<dbReference type="EMBL" id="QGNW01000072">
    <property type="protein sequence ID" value="RVX02156.1"/>
    <property type="molecule type" value="Genomic_DNA"/>
</dbReference>
<gene>
    <name evidence="7" type="primary">MED34_0</name>
    <name evidence="7" type="ORF">CK203_025460</name>
</gene>
<evidence type="ECO:0000256" key="3">
    <source>
        <dbReference type="ARBA" id="ARBA00023235"/>
    </source>
</evidence>